<proteinExistence type="predicted"/>
<evidence type="ECO:0000313" key="3">
    <source>
        <dbReference type="Proteomes" id="UP000016934"/>
    </source>
</evidence>
<evidence type="ECO:0008006" key="4">
    <source>
        <dbReference type="Google" id="ProtNLM"/>
    </source>
</evidence>
<dbReference type="eggNOG" id="ENOG502S44P">
    <property type="taxonomic scope" value="Eukaryota"/>
</dbReference>
<feature type="compositionally biased region" description="Basic and acidic residues" evidence="1">
    <location>
        <begin position="1"/>
        <end position="18"/>
    </location>
</feature>
<gene>
    <name evidence="2" type="ORF">COCSADRAFT_75737</name>
</gene>
<dbReference type="STRING" id="665912.M2TIV2"/>
<feature type="region of interest" description="Disordered" evidence="1">
    <location>
        <begin position="1"/>
        <end position="99"/>
    </location>
</feature>
<dbReference type="OMA" id="NKGVFQG"/>
<dbReference type="Pfam" id="PF04119">
    <property type="entry name" value="HSP9_HSP12"/>
    <property type="match status" value="1"/>
</dbReference>
<dbReference type="Proteomes" id="UP000016934">
    <property type="component" value="Unassembled WGS sequence"/>
</dbReference>
<dbReference type="Gene3D" id="6.10.250.2440">
    <property type="match status" value="2"/>
</dbReference>
<protein>
    <recommendedName>
        <fullName evidence="4">Chaperone/heat shock protein Hsp12</fullName>
    </recommendedName>
</protein>
<evidence type="ECO:0000313" key="2">
    <source>
        <dbReference type="EMBL" id="EMD69136.1"/>
    </source>
</evidence>
<dbReference type="AlphaFoldDB" id="M2TIV2"/>
<dbReference type="PIRSF" id="PIRSF002590">
    <property type="entry name" value="HSP9/HSP12_fun"/>
    <property type="match status" value="1"/>
</dbReference>
<keyword evidence="3" id="KW-1185">Reference proteome</keyword>
<name>M2TIV2_COCSN</name>
<dbReference type="EMBL" id="KB445637">
    <property type="protein sequence ID" value="EMD69136.1"/>
    <property type="molecule type" value="Genomic_DNA"/>
</dbReference>
<reference evidence="3" key="2">
    <citation type="journal article" date="2013" name="PLoS Genet.">
        <title>Comparative genome structure, secondary metabolite, and effector coding capacity across Cochliobolus pathogens.</title>
        <authorList>
            <person name="Condon B.J."/>
            <person name="Leng Y."/>
            <person name="Wu D."/>
            <person name="Bushley K.E."/>
            <person name="Ohm R.A."/>
            <person name="Otillar R."/>
            <person name="Martin J."/>
            <person name="Schackwitz W."/>
            <person name="Grimwood J."/>
            <person name="MohdZainudin N."/>
            <person name="Xue C."/>
            <person name="Wang R."/>
            <person name="Manning V.A."/>
            <person name="Dhillon B."/>
            <person name="Tu Z.J."/>
            <person name="Steffenson B.J."/>
            <person name="Salamov A."/>
            <person name="Sun H."/>
            <person name="Lowry S."/>
            <person name="LaButti K."/>
            <person name="Han J."/>
            <person name="Copeland A."/>
            <person name="Lindquist E."/>
            <person name="Barry K."/>
            <person name="Schmutz J."/>
            <person name="Baker S.E."/>
            <person name="Ciuffetti L.M."/>
            <person name="Grigoriev I.V."/>
            <person name="Zhong S."/>
            <person name="Turgeon B.G."/>
        </authorList>
    </citation>
    <scope>NUCLEOTIDE SEQUENCE [LARGE SCALE GENOMIC DNA]</scope>
    <source>
        <strain evidence="3">ND90Pr / ATCC 201652</strain>
    </source>
</reference>
<reference evidence="2 3" key="1">
    <citation type="journal article" date="2012" name="PLoS Pathog.">
        <title>Diverse lifestyles and strategies of plant pathogenesis encoded in the genomes of eighteen Dothideomycetes fungi.</title>
        <authorList>
            <person name="Ohm R.A."/>
            <person name="Feau N."/>
            <person name="Henrissat B."/>
            <person name="Schoch C.L."/>
            <person name="Horwitz B.A."/>
            <person name="Barry K.W."/>
            <person name="Condon B.J."/>
            <person name="Copeland A.C."/>
            <person name="Dhillon B."/>
            <person name="Glaser F."/>
            <person name="Hesse C.N."/>
            <person name="Kosti I."/>
            <person name="LaButti K."/>
            <person name="Lindquist E.A."/>
            <person name="Lucas S."/>
            <person name="Salamov A.A."/>
            <person name="Bradshaw R.E."/>
            <person name="Ciuffetti L."/>
            <person name="Hamelin R.C."/>
            <person name="Kema G.H.J."/>
            <person name="Lawrence C."/>
            <person name="Scott J.A."/>
            <person name="Spatafora J.W."/>
            <person name="Turgeon B.G."/>
            <person name="de Wit P.J.G.M."/>
            <person name="Zhong S."/>
            <person name="Goodwin S.B."/>
            <person name="Grigoriev I.V."/>
        </authorList>
    </citation>
    <scope>NUCLEOTIDE SEQUENCE [LARGE SCALE GENOMIC DNA]</scope>
    <source>
        <strain evidence="3">ND90Pr / ATCC 201652</strain>
    </source>
</reference>
<dbReference type="OrthoDB" id="2348401at2759"/>
<dbReference type="HOGENOM" id="CLU_102617_1_0_1"/>
<feature type="compositionally biased region" description="Polar residues" evidence="1">
    <location>
        <begin position="69"/>
        <end position="99"/>
    </location>
</feature>
<organism evidence="2 3">
    <name type="scientific">Cochliobolus sativus (strain ND90Pr / ATCC 201652)</name>
    <name type="common">Common root rot and spot blotch fungus</name>
    <name type="synonym">Bipolaris sorokiniana</name>
    <dbReference type="NCBI Taxonomy" id="665912"/>
    <lineage>
        <taxon>Eukaryota</taxon>
        <taxon>Fungi</taxon>
        <taxon>Dikarya</taxon>
        <taxon>Ascomycota</taxon>
        <taxon>Pezizomycotina</taxon>
        <taxon>Dothideomycetes</taxon>
        <taxon>Pleosporomycetidae</taxon>
        <taxon>Pleosporales</taxon>
        <taxon>Pleosporineae</taxon>
        <taxon>Pleosporaceae</taxon>
        <taxon>Bipolaris</taxon>
    </lineage>
</organism>
<dbReference type="KEGG" id="bsc:COCSADRAFT_75737"/>
<sequence length="99" mass="10067">MSDSMRKGLGEQASEKLQPDSTKSNTEKASESLSGAGDRIAGAVQPEGQKSAGQKLGDATRSGHDDASNKSGGVMQQAQESLSNAGQTISDSLSGGQKK</sequence>
<accession>M2TIV2</accession>
<dbReference type="InterPro" id="IPR007250">
    <property type="entry name" value="HSP9_HSP12"/>
</dbReference>
<dbReference type="GeneID" id="19140522"/>
<dbReference type="RefSeq" id="XP_007694552.1">
    <property type="nucleotide sequence ID" value="XM_007696362.1"/>
</dbReference>
<evidence type="ECO:0000256" key="1">
    <source>
        <dbReference type="SAM" id="MobiDB-lite"/>
    </source>
</evidence>